<reference evidence="1" key="2">
    <citation type="submission" date="2025-09" db="UniProtKB">
        <authorList>
            <consortium name="Ensembl"/>
        </authorList>
    </citation>
    <scope>IDENTIFICATION</scope>
</reference>
<dbReference type="Ensembl" id="ENSCLMT00005036450.1">
    <property type="protein sequence ID" value="ENSCLMP00005035028.1"/>
    <property type="gene ID" value="ENSCLMG00005016713.1"/>
</dbReference>
<proteinExistence type="predicted"/>
<evidence type="ECO:0000313" key="1">
    <source>
        <dbReference type="Ensembl" id="ENSCLMP00005035028.1"/>
    </source>
</evidence>
<sequence>GTATGDILGTTLLWRCGRISAARELCAFTLTSMERVSVGQSSLRRALPTWFIVQYPVILTSGRGNLKIEGHMVTTVWKELCLQSAA</sequence>
<dbReference type="Proteomes" id="UP000694565">
    <property type="component" value="Unplaced"/>
</dbReference>
<keyword evidence="2" id="KW-1185">Reference proteome</keyword>
<protein>
    <submittedName>
        <fullName evidence="1">Uncharacterized protein</fullName>
    </submittedName>
</protein>
<dbReference type="AlphaFoldDB" id="A0A8C3A1X0"/>
<evidence type="ECO:0000313" key="2">
    <source>
        <dbReference type="Proteomes" id="UP000694565"/>
    </source>
</evidence>
<reference evidence="1" key="1">
    <citation type="submission" date="2025-08" db="UniProtKB">
        <authorList>
            <consortium name="Ensembl"/>
        </authorList>
    </citation>
    <scope>IDENTIFICATION</scope>
</reference>
<organism evidence="1 2">
    <name type="scientific">Cyclopterus lumpus</name>
    <name type="common">Lumpsucker</name>
    <dbReference type="NCBI Taxonomy" id="8103"/>
    <lineage>
        <taxon>Eukaryota</taxon>
        <taxon>Metazoa</taxon>
        <taxon>Chordata</taxon>
        <taxon>Craniata</taxon>
        <taxon>Vertebrata</taxon>
        <taxon>Euteleostomi</taxon>
        <taxon>Actinopterygii</taxon>
        <taxon>Neopterygii</taxon>
        <taxon>Teleostei</taxon>
        <taxon>Neoteleostei</taxon>
        <taxon>Acanthomorphata</taxon>
        <taxon>Eupercaria</taxon>
        <taxon>Perciformes</taxon>
        <taxon>Cottioidei</taxon>
        <taxon>Cottales</taxon>
        <taxon>Cyclopteridae</taxon>
        <taxon>Cyclopterus</taxon>
    </lineage>
</organism>
<name>A0A8C3A1X0_CYCLU</name>
<accession>A0A8C3A1X0</accession>